<sequence>MQYPPRTPAAARVGGGQDNAQGCRWRVQSCCPQGDTAGGGRQVPVRRPRTAAAHMPERHGPLPDPRWTGDRGRNGRRRLPDVLPHRDGTGHGVRRVTCWPRTTAAIPGGGPDSDRCNAACGLDGSCLRAVLLRRKKIGHTIWVVDHVPGLPPTLSSNIGRNRPPDTGWLHAGHHTGPGGGHSPMMGRAVERNGAYVRHTTRRTACRAEGGTGGTVR</sequence>
<evidence type="ECO:0000256" key="1">
    <source>
        <dbReference type="SAM" id="MobiDB-lite"/>
    </source>
</evidence>
<accession>A0A0N1FBI0</accession>
<evidence type="ECO:0000313" key="2">
    <source>
        <dbReference type="EMBL" id="KPH87295.1"/>
    </source>
</evidence>
<comment type="caution">
    <text evidence="2">The sequence shown here is derived from an EMBL/GenBank/DDBJ whole genome shotgun (WGS) entry which is preliminary data.</text>
</comment>
<feature type="region of interest" description="Disordered" evidence="1">
    <location>
        <begin position="50"/>
        <end position="88"/>
    </location>
</feature>
<proteinExistence type="predicted"/>
<evidence type="ECO:0000313" key="3">
    <source>
        <dbReference type="Proteomes" id="UP000031553"/>
    </source>
</evidence>
<feature type="region of interest" description="Disordered" evidence="1">
    <location>
        <begin position="154"/>
        <end position="216"/>
    </location>
</feature>
<dbReference type="AlphaFoldDB" id="A0A0N1FBI0"/>
<feature type="compositionally biased region" description="Basic and acidic residues" evidence="1">
    <location>
        <begin position="55"/>
        <end position="88"/>
    </location>
</feature>
<organism evidence="2 3">
    <name type="scientific">Komagataeibacter intermedius AF2</name>
    <dbReference type="NCBI Taxonomy" id="1458464"/>
    <lineage>
        <taxon>Bacteria</taxon>
        <taxon>Pseudomonadati</taxon>
        <taxon>Pseudomonadota</taxon>
        <taxon>Alphaproteobacteria</taxon>
        <taxon>Acetobacterales</taxon>
        <taxon>Acetobacteraceae</taxon>
        <taxon>Komagataeibacter</taxon>
    </lineage>
</organism>
<name>A0A0N1FBI0_9PROT</name>
<dbReference type="Proteomes" id="UP000031553">
    <property type="component" value="Unassembled WGS sequence"/>
</dbReference>
<protein>
    <submittedName>
        <fullName evidence="2">Uncharacterized protein</fullName>
    </submittedName>
</protein>
<reference evidence="2 3" key="1">
    <citation type="submission" date="2015-07" db="EMBL/GenBank/DDBJ databases">
        <title>Draft Genome Sequence of Komagataeibacter intermedius Strain AF2, Isolated from Kombucha Tea.</title>
        <authorList>
            <person name="Santos R.A."/>
            <person name="Berretta A.A."/>
            <person name="Barud H.S."/>
            <person name="Ribeiro S.J."/>
            <person name="Gonzalez-Garcia L.N."/>
            <person name="Zucchi T.D."/>
            <person name="Goldman G.H."/>
            <person name="Riano-Pachon D.M."/>
        </authorList>
    </citation>
    <scope>NUCLEOTIDE SEQUENCE [LARGE SCALE GENOMIC DNA]</scope>
    <source>
        <strain evidence="2 3">AF2</strain>
    </source>
</reference>
<gene>
    <name evidence="2" type="ORF">GLUCOINTEAF2_0202132</name>
</gene>
<dbReference type="EMBL" id="JUFX02000124">
    <property type="protein sequence ID" value="KPH87295.1"/>
    <property type="molecule type" value="Genomic_DNA"/>
</dbReference>